<accession>G0UW08</accession>
<dbReference type="AlphaFoldDB" id="G0UW08"/>
<reference evidence="1" key="1">
    <citation type="journal article" date="2012" name="Proc. Natl. Acad. Sci. U.S.A.">
        <title>Antigenic diversity is generated by distinct evolutionary mechanisms in African trypanosome species.</title>
        <authorList>
            <person name="Jackson A.P."/>
            <person name="Berry A."/>
            <person name="Aslett M."/>
            <person name="Allison H.C."/>
            <person name="Burton P."/>
            <person name="Vavrova-Anderson J."/>
            <person name="Brown R."/>
            <person name="Browne H."/>
            <person name="Corton N."/>
            <person name="Hauser H."/>
            <person name="Gamble J."/>
            <person name="Gilderthorp R."/>
            <person name="Marcello L."/>
            <person name="McQuillan J."/>
            <person name="Otto T.D."/>
            <person name="Quail M.A."/>
            <person name="Sanders M.J."/>
            <person name="van Tonder A."/>
            <person name="Ginger M.L."/>
            <person name="Field M.C."/>
            <person name="Barry J.D."/>
            <person name="Hertz-Fowler C."/>
            <person name="Berriman M."/>
        </authorList>
    </citation>
    <scope>NUCLEOTIDE SEQUENCE</scope>
    <source>
        <strain evidence="1">IL3000</strain>
    </source>
</reference>
<dbReference type="EMBL" id="HE575323">
    <property type="protein sequence ID" value="CCC93574.1"/>
    <property type="molecule type" value="Genomic_DNA"/>
</dbReference>
<proteinExistence type="predicted"/>
<evidence type="ECO:0000313" key="1">
    <source>
        <dbReference type="EMBL" id="CCC93574.1"/>
    </source>
</evidence>
<dbReference type="VEuPathDB" id="TriTrypDB:TcIL3000_10_3350"/>
<sequence length="399" mass="43386">MSAAIVAARECANTILWHSLRVDAFQGAIPHVLFVVDRVPCTLQKVLLEGYIREMNGFNGADVGVVNDASPLRIGLDLCAETPCYSKGLESNWKFTYTVLPFKADSFLNDVKTLQAFLRECGGSLQQTEVENGKVTTARPPWSRERMKREFDSLASLLAPEDNVKEGWSEALFEALCSGPYRELLGCILIQRNAFQNELEKYRLRLDLFNMGLRVAEHNHLEIMSASADALVAKCECSDAGASEHGALENKEIIHYMRSCSFKPDVAESIGRAIADSIDAWSWTRRLVTTEEGDASGNSEPISVVPPPSFLAALANDNLWSLYGTGVLSWKGDTQASDVSADDQYTAASVNPSATTVITGPGAPLRIVSHTGGVLTYDGGLEDCLLNTGNYTAVSHRGA</sequence>
<gene>
    <name evidence="1" type="ORF">TCIL3000_10_3350</name>
</gene>
<name>G0UW08_TRYCI</name>
<protein>
    <submittedName>
        <fullName evidence="1">Uncharacterized protein</fullName>
    </submittedName>
</protein>
<organism evidence="1">
    <name type="scientific">Trypanosoma congolense (strain IL3000)</name>
    <dbReference type="NCBI Taxonomy" id="1068625"/>
    <lineage>
        <taxon>Eukaryota</taxon>
        <taxon>Discoba</taxon>
        <taxon>Euglenozoa</taxon>
        <taxon>Kinetoplastea</taxon>
        <taxon>Metakinetoplastina</taxon>
        <taxon>Trypanosomatida</taxon>
        <taxon>Trypanosomatidae</taxon>
        <taxon>Trypanosoma</taxon>
        <taxon>Nannomonas</taxon>
    </lineage>
</organism>